<dbReference type="KEGG" id="prv:G7070_17140"/>
<dbReference type="InterPro" id="IPR011078">
    <property type="entry name" value="PyrdxlP_homeostasis"/>
</dbReference>
<dbReference type="RefSeq" id="WP_166234742.1">
    <property type="nucleotide sequence ID" value="NZ_CP049865.1"/>
</dbReference>
<keyword evidence="1 2" id="KW-0663">Pyridoxal phosphate</keyword>
<sequence>MVDVVGNLSAARARIEAACARVGRDPGGVELLPISKTHPAALIRDALAAGHRRFGESRPQELARRAEEFAGDDVSWVAVGRVQTNKARLIAEHAAELQSLDSLGLADALERRLAGLGRRLPVLLQVNTSGEAAKAGFAPADVAAAVDALAGHDHLRIDGLMTMAARTDDEAAVRGAFAALRAVRDRLRDAHGGGFDTLSMGMSGDFETAVEEGSTCVRLGTTIFGSRPPVG</sequence>
<reference evidence="6 7" key="1">
    <citation type="submission" date="2020-03" db="EMBL/GenBank/DDBJ databases">
        <title>Propioniciclava sp. nov., isolated from Hydrophilus acuminatus.</title>
        <authorList>
            <person name="Hyun D.-W."/>
            <person name="Bae J.-W."/>
        </authorList>
    </citation>
    <scope>NUCLEOTIDE SEQUENCE [LARGE SCALE GENOMIC DNA]</scope>
    <source>
        <strain evidence="6 7">HDW11</strain>
    </source>
</reference>
<evidence type="ECO:0000256" key="4">
    <source>
        <dbReference type="RuleBase" id="RU004514"/>
    </source>
</evidence>
<evidence type="ECO:0000259" key="5">
    <source>
        <dbReference type="Pfam" id="PF01168"/>
    </source>
</evidence>
<comment type="similarity">
    <text evidence="2 4">Belongs to the pyridoxal phosphate-binding protein YggS/PROSC family.</text>
</comment>
<proteinExistence type="inferred from homology"/>
<evidence type="ECO:0000256" key="2">
    <source>
        <dbReference type="HAMAP-Rule" id="MF_02087"/>
    </source>
</evidence>
<dbReference type="Proteomes" id="UP000501058">
    <property type="component" value="Chromosome"/>
</dbReference>
<gene>
    <name evidence="6" type="ORF">G7070_17140</name>
</gene>
<dbReference type="InterPro" id="IPR029066">
    <property type="entry name" value="PLP-binding_barrel"/>
</dbReference>
<dbReference type="PANTHER" id="PTHR10146">
    <property type="entry name" value="PROLINE SYNTHETASE CO-TRANSCRIBED BACTERIAL HOMOLOG PROTEIN"/>
    <property type="match status" value="1"/>
</dbReference>
<protein>
    <recommendedName>
        <fullName evidence="2">Pyridoxal phosphate homeostasis protein</fullName>
        <shortName evidence="2">PLP homeostasis protein</shortName>
    </recommendedName>
</protein>
<feature type="modified residue" description="N6-(pyridoxal phosphate)lysine" evidence="2 3">
    <location>
        <position position="36"/>
    </location>
</feature>
<dbReference type="NCBIfam" id="TIGR00044">
    <property type="entry name" value="YggS family pyridoxal phosphate-dependent enzyme"/>
    <property type="match status" value="1"/>
</dbReference>
<dbReference type="PIRSF" id="PIRSF004848">
    <property type="entry name" value="YBL036c_PLPDEIII"/>
    <property type="match status" value="1"/>
</dbReference>
<comment type="function">
    <text evidence="2">Pyridoxal 5'-phosphate (PLP)-binding protein, which is involved in PLP homeostasis.</text>
</comment>
<dbReference type="PANTHER" id="PTHR10146:SF14">
    <property type="entry name" value="PYRIDOXAL PHOSPHATE HOMEOSTASIS PROTEIN"/>
    <property type="match status" value="1"/>
</dbReference>
<dbReference type="Pfam" id="PF01168">
    <property type="entry name" value="Ala_racemase_N"/>
    <property type="match status" value="1"/>
</dbReference>
<dbReference type="EMBL" id="CP049865">
    <property type="protein sequence ID" value="QIK73675.1"/>
    <property type="molecule type" value="Genomic_DNA"/>
</dbReference>
<evidence type="ECO:0000256" key="1">
    <source>
        <dbReference type="ARBA" id="ARBA00022898"/>
    </source>
</evidence>
<dbReference type="CDD" id="cd00635">
    <property type="entry name" value="PLPDE_III_YBL036c_like"/>
    <property type="match status" value="1"/>
</dbReference>
<comment type="cofactor">
    <cofactor evidence="3">
        <name>pyridoxal 5'-phosphate</name>
        <dbReference type="ChEBI" id="CHEBI:597326"/>
    </cofactor>
</comment>
<accession>A0A6G7YA46</accession>
<evidence type="ECO:0000313" key="6">
    <source>
        <dbReference type="EMBL" id="QIK73675.1"/>
    </source>
</evidence>
<organism evidence="6 7">
    <name type="scientific">Propioniciclava coleopterorum</name>
    <dbReference type="NCBI Taxonomy" id="2714937"/>
    <lineage>
        <taxon>Bacteria</taxon>
        <taxon>Bacillati</taxon>
        <taxon>Actinomycetota</taxon>
        <taxon>Actinomycetes</taxon>
        <taxon>Propionibacteriales</taxon>
        <taxon>Propionibacteriaceae</taxon>
        <taxon>Propioniciclava</taxon>
    </lineage>
</organism>
<dbReference type="SUPFAM" id="SSF51419">
    <property type="entry name" value="PLP-binding barrel"/>
    <property type="match status" value="1"/>
</dbReference>
<dbReference type="HAMAP" id="MF_02087">
    <property type="entry name" value="PLP_homeostasis"/>
    <property type="match status" value="1"/>
</dbReference>
<dbReference type="AlphaFoldDB" id="A0A6G7YA46"/>
<evidence type="ECO:0000256" key="3">
    <source>
        <dbReference type="PIRSR" id="PIRSR004848-1"/>
    </source>
</evidence>
<name>A0A6G7YA46_9ACTN</name>
<dbReference type="InterPro" id="IPR001608">
    <property type="entry name" value="Ala_racemase_N"/>
</dbReference>
<keyword evidence="7" id="KW-1185">Reference proteome</keyword>
<evidence type="ECO:0000313" key="7">
    <source>
        <dbReference type="Proteomes" id="UP000501058"/>
    </source>
</evidence>
<feature type="domain" description="Alanine racemase N-terminal" evidence="5">
    <location>
        <begin position="7"/>
        <end position="228"/>
    </location>
</feature>
<dbReference type="Gene3D" id="3.20.20.10">
    <property type="entry name" value="Alanine racemase"/>
    <property type="match status" value="1"/>
</dbReference>
<dbReference type="GO" id="GO:0030170">
    <property type="term" value="F:pyridoxal phosphate binding"/>
    <property type="evidence" value="ECO:0007669"/>
    <property type="project" value="UniProtKB-UniRule"/>
</dbReference>